<dbReference type="PANTHER" id="PTHR43464:SF23">
    <property type="entry name" value="JUVENILE HORMONE ACID O-METHYLTRANSFERASE"/>
    <property type="match status" value="1"/>
</dbReference>
<dbReference type="PANTHER" id="PTHR43464">
    <property type="entry name" value="METHYLTRANSFERASE"/>
    <property type="match status" value="1"/>
</dbReference>
<dbReference type="InterPro" id="IPR029063">
    <property type="entry name" value="SAM-dependent_MTases_sf"/>
</dbReference>
<dbReference type="CDD" id="cd02440">
    <property type="entry name" value="AdoMet_MTases"/>
    <property type="match status" value="1"/>
</dbReference>
<keyword evidence="2" id="KW-0808">Transferase</keyword>
<dbReference type="Pfam" id="PF13649">
    <property type="entry name" value="Methyltransf_25"/>
    <property type="match status" value="1"/>
</dbReference>
<dbReference type="GO" id="GO:0032259">
    <property type="term" value="P:methylation"/>
    <property type="evidence" value="ECO:0007669"/>
    <property type="project" value="UniProtKB-KW"/>
</dbReference>
<dbReference type="SUPFAM" id="SSF53335">
    <property type="entry name" value="S-adenosyl-L-methionine-dependent methyltransferases"/>
    <property type="match status" value="1"/>
</dbReference>
<dbReference type="RefSeq" id="WP_150023824.1">
    <property type="nucleotide sequence ID" value="NZ_VWOJ01000004.1"/>
</dbReference>
<feature type="domain" description="Methyltransferase" evidence="1">
    <location>
        <begin position="44"/>
        <end position="140"/>
    </location>
</feature>
<evidence type="ECO:0000259" key="1">
    <source>
        <dbReference type="Pfam" id="PF13649"/>
    </source>
</evidence>
<gene>
    <name evidence="2" type="ORF">F1654_12140</name>
</gene>
<organism evidence="2 3">
    <name type="scientific">Alkalicaulis satelles</name>
    <dbReference type="NCBI Taxonomy" id="2609175"/>
    <lineage>
        <taxon>Bacteria</taxon>
        <taxon>Pseudomonadati</taxon>
        <taxon>Pseudomonadota</taxon>
        <taxon>Alphaproteobacteria</taxon>
        <taxon>Maricaulales</taxon>
        <taxon>Maricaulaceae</taxon>
        <taxon>Alkalicaulis</taxon>
    </lineage>
</organism>
<dbReference type="GO" id="GO:0010420">
    <property type="term" value="F:polyprenyldihydroxybenzoate methyltransferase activity"/>
    <property type="evidence" value="ECO:0007669"/>
    <property type="project" value="TreeGrafter"/>
</dbReference>
<dbReference type="InterPro" id="IPR041698">
    <property type="entry name" value="Methyltransf_25"/>
</dbReference>
<dbReference type="Proteomes" id="UP000325122">
    <property type="component" value="Unassembled WGS sequence"/>
</dbReference>
<dbReference type="EMBL" id="VWOJ01000004">
    <property type="protein sequence ID" value="KAA5801636.1"/>
    <property type="molecule type" value="Genomic_DNA"/>
</dbReference>
<proteinExistence type="predicted"/>
<sequence length="253" mass="27811">MTCTIDQSDEASIVTLNRRGRTSTILNEINAYFVDLASQASRPVLDIGCAMGVAALAALRSGAFVHANDIDPGHLRILQDAAPIELRDSLKLVCGRFPNELAYEENQFDAIHASNLLNFLTGHDIEAGMHCVARWLAPGGRFVSISGSPFAANIRGFIPHYKNSKAKGLRWPGECYNIHQYSNHPTLYELPDFLHLLDPSVLGRAARAAGLVVEKAAYIHRRHTPSYIRLDGRENVVLVARKPHTSGGKDLHL</sequence>
<keyword evidence="2" id="KW-0489">Methyltransferase</keyword>
<evidence type="ECO:0000313" key="3">
    <source>
        <dbReference type="Proteomes" id="UP000325122"/>
    </source>
</evidence>
<protein>
    <submittedName>
        <fullName evidence="2">Class I SAM-dependent methyltransferase</fullName>
    </submittedName>
</protein>
<comment type="caution">
    <text evidence="2">The sequence shown here is derived from an EMBL/GenBank/DDBJ whole genome shotgun (WGS) entry which is preliminary data.</text>
</comment>
<accession>A0A5M6ZAA6</accession>
<dbReference type="AlphaFoldDB" id="A0A5M6ZAA6"/>
<name>A0A5M6ZAA6_9PROT</name>
<reference evidence="2 3" key="1">
    <citation type="submission" date="2019-09" db="EMBL/GenBank/DDBJ databases">
        <authorList>
            <person name="Kevbrin V."/>
            <person name="Grouzdev D.S."/>
        </authorList>
    </citation>
    <scope>NUCLEOTIDE SEQUENCE [LARGE SCALE GENOMIC DNA]</scope>
    <source>
        <strain evidence="2 3">G-192</strain>
    </source>
</reference>
<evidence type="ECO:0000313" key="2">
    <source>
        <dbReference type="EMBL" id="KAA5801636.1"/>
    </source>
</evidence>
<keyword evidence="3" id="KW-1185">Reference proteome</keyword>
<dbReference type="Gene3D" id="3.40.50.150">
    <property type="entry name" value="Vaccinia Virus protein VP39"/>
    <property type="match status" value="1"/>
</dbReference>